<name>A0ABW5R3U7_9BACL</name>
<dbReference type="RefSeq" id="WP_379278558.1">
    <property type="nucleotide sequence ID" value="NZ_JBHUGT010000007.1"/>
</dbReference>
<sequence>MFRAMESFFLRAGESGRIPAAADRSDQPNVREMNRLFIRCRLAGIAHPLAIR</sequence>
<keyword evidence="2" id="KW-1185">Reference proteome</keyword>
<proteinExistence type="predicted"/>
<dbReference type="EMBL" id="JBHUMY010000038">
    <property type="protein sequence ID" value="MFD2663136.1"/>
    <property type="molecule type" value="Genomic_DNA"/>
</dbReference>
<dbReference type="Proteomes" id="UP001597493">
    <property type="component" value="Unassembled WGS sequence"/>
</dbReference>
<gene>
    <name evidence="1" type="ORF">ACFSW5_23025</name>
</gene>
<evidence type="ECO:0000313" key="2">
    <source>
        <dbReference type="Proteomes" id="UP001597493"/>
    </source>
</evidence>
<evidence type="ECO:0000313" key="1">
    <source>
        <dbReference type="EMBL" id="MFD2663136.1"/>
    </source>
</evidence>
<protein>
    <submittedName>
        <fullName evidence="1">Uncharacterized protein</fullName>
    </submittedName>
</protein>
<reference evidence="2" key="1">
    <citation type="journal article" date="2019" name="Int. J. Syst. Evol. Microbiol.">
        <title>The Global Catalogue of Microorganisms (GCM) 10K type strain sequencing project: providing services to taxonomists for standard genome sequencing and annotation.</title>
        <authorList>
            <consortium name="The Broad Institute Genomics Platform"/>
            <consortium name="The Broad Institute Genome Sequencing Center for Infectious Disease"/>
            <person name="Wu L."/>
            <person name="Ma J."/>
        </authorList>
    </citation>
    <scope>NUCLEOTIDE SEQUENCE [LARGE SCALE GENOMIC DNA]</scope>
    <source>
        <strain evidence="2">TISTR 1827</strain>
    </source>
</reference>
<organism evidence="1 2">
    <name type="scientific">Paenibacillus thailandensis</name>
    <dbReference type="NCBI Taxonomy" id="393250"/>
    <lineage>
        <taxon>Bacteria</taxon>
        <taxon>Bacillati</taxon>
        <taxon>Bacillota</taxon>
        <taxon>Bacilli</taxon>
        <taxon>Bacillales</taxon>
        <taxon>Paenibacillaceae</taxon>
        <taxon>Paenibacillus</taxon>
    </lineage>
</organism>
<comment type="caution">
    <text evidence="1">The sequence shown here is derived from an EMBL/GenBank/DDBJ whole genome shotgun (WGS) entry which is preliminary data.</text>
</comment>
<accession>A0ABW5R3U7</accession>